<dbReference type="Proteomes" id="UP000822476">
    <property type="component" value="Unassembled WGS sequence"/>
</dbReference>
<proteinExistence type="predicted"/>
<evidence type="ECO:0000256" key="1">
    <source>
        <dbReference type="SAM" id="SignalP"/>
    </source>
</evidence>
<dbReference type="EMBL" id="JTDE01002859">
    <property type="protein sequence ID" value="KAF7256773.1"/>
    <property type="molecule type" value="Genomic_DNA"/>
</dbReference>
<keyword evidence="1" id="KW-0732">Signal</keyword>
<dbReference type="OrthoDB" id="10353415at2759"/>
<protein>
    <submittedName>
        <fullName evidence="2">Uncharacterized protein</fullName>
    </submittedName>
</protein>
<reference evidence="2" key="1">
    <citation type="submission" date="2019-07" db="EMBL/GenBank/DDBJ databases">
        <title>Annotation for the trematode Paragonimus miyazaki's.</title>
        <authorList>
            <person name="Choi Y.-J."/>
        </authorList>
    </citation>
    <scope>NUCLEOTIDE SEQUENCE</scope>
    <source>
        <strain evidence="2">Japan</strain>
    </source>
</reference>
<feature type="signal peptide" evidence="1">
    <location>
        <begin position="1"/>
        <end position="22"/>
    </location>
</feature>
<evidence type="ECO:0000313" key="3">
    <source>
        <dbReference type="Proteomes" id="UP000822476"/>
    </source>
</evidence>
<dbReference type="AlphaFoldDB" id="A0A8S9YUP7"/>
<organism evidence="2 3">
    <name type="scientific">Paragonimus skrjabini miyazakii</name>
    <dbReference type="NCBI Taxonomy" id="59628"/>
    <lineage>
        <taxon>Eukaryota</taxon>
        <taxon>Metazoa</taxon>
        <taxon>Spiralia</taxon>
        <taxon>Lophotrochozoa</taxon>
        <taxon>Platyhelminthes</taxon>
        <taxon>Trematoda</taxon>
        <taxon>Digenea</taxon>
        <taxon>Plagiorchiida</taxon>
        <taxon>Troglotremata</taxon>
        <taxon>Troglotrematidae</taxon>
        <taxon>Paragonimus</taxon>
    </lineage>
</organism>
<comment type="caution">
    <text evidence="2">The sequence shown here is derived from an EMBL/GenBank/DDBJ whole genome shotgun (WGS) entry which is preliminary data.</text>
</comment>
<accession>A0A8S9YUP7</accession>
<name>A0A8S9YUP7_9TREM</name>
<gene>
    <name evidence="2" type="ORF">EG68_06554</name>
</gene>
<feature type="chain" id="PRO_5035934753" evidence="1">
    <location>
        <begin position="23"/>
        <end position="111"/>
    </location>
</feature>
<evidence type="ECO:0000313" key="2">
    <source>
        <dbReference type="EMBL" id="KAF7256773.1"/>
    </source>
</evidence>
<sequence>MRPLTLILLPVIVLLGLHCTEAITVAEMEKKLKEILGNRVDDEMITGLAYALTSNYPDSDKQKLIDEFAKDENLPPDVHAALKKLVGNTGFRQTGSVILLCSLVMVHLLVF</sequence>
<keyword evidence="3" id="KW-1185">Reference proteome</keyword>